<proteinExistence type="predicted"/>
<protein>
    <recommendedName>
        <fullName evidence="3">Secreted protein</fullName>
    </recommendedName>
</protein>
<gene>
    <name evidence="1" type="ORF">HID58_001560</name>
</gene>
<sequence length="153" mass="16323">MLAPVLLVPALSQGRFLSTASRLLVEVVGRATVCLFRLGTRIGLLTTRFCILVTLLLLTALLREDTGIEPLLLAASEISRQRRRVAGILSGGGDSTVFARMMVSFSSILVSPCCRRPDSKLGVLLVTGSSEVAGSDMRCSADLRSFDPELVSA</sequence>
<accession>A0ABQ8EJU0</accession>
<keyword evidence="2" id="KW-1185">Reference proteome</keyword>
<evidence type="ECO:0000313" key="1">
    <source>
        <dbReference type="EMBL" id="KAH0941923.1"/>
    </source>
</evidence>
<organism evidence="1 2">
    <name type="scientific">Brassica napus</name>
    <name type="common">Rape</name>
    <dbReference type="NCBI Taxonomy" id="3708"/>
    <lineage>
        <taxon>Eukaryota</taxon>
        <taxon>Viridiplantae</taxon>
        <taxon>Streptophyta</taxon>
        <taxon>Embryophyta</taxon>
        <taxon>Tracheophyta</taxon>
        <taxon>Spermatophyta</taxon>
        <taxon>Magnoliopsida</taxon>
        <taxon>eudicotyledons</taxon>
        <taxon>Gunneridae</taxon>
        <taxon>Pentapetalae</taxon>
        <taxon>rosids</taxon>
        <taxon>malvids</taxon>
        <taxon>Brassicales</taxon>
        <taxon>Brassicaceae</taxon>
        <taxon>Brassiceae</taxon>
        <taxon>Brassica</taxon>
    </lineage>
</organism>
<evidence type="ECO:0000313" key="2">
    <source>
        <dbReference type="Proteomes" id="UP000824890"/>
    </source>
</evidence>
<name>A0ABQ8EJU0_BRANA</name>
<dbReference type="Proteomes" id="UP000824890">
    <property type="component" value="Unassembled WGS sequence"/>
</dbReference>
<dbReference type="EMBL" id="JAGKQM010000001">
    <property type="protein sequence ID" value="KAH0941923.1"/>
    <property type="molecule type" value="Genomic_DNA"/>
</dbReference>
<evidence type="ECO:0008006" key="3">
    <source>
        <dbReference type="Google" id="ProtNLM"/>
    </source>
</evidence>
<reference evidence="1 2" key="1">
    <citation type="submission" date="2021-05" db="EMBL/GenBank/DDBJ databases">
        <title>Genome Assembly of Synthetic Allotetraploid Brassica napus Reveals Homoeologous Exchanges between Subgenomes.</title>
        <authorList>
            <person name="Davis J.T."/>
        </authorList>
    </citation>
    <scope>NUCLEOTIDE SEQUENCE [LARGE SCALE GENOMIC DNA]</scope>
    <source>
        <strain evidence="2">cv. Da-Ae</strain>
        <tissue evidence="1">Seedling</tissue>
    </source>
</reference>
<comment type="caution">
    <text evidence="1">The sequence shown here is derived from an EMBL/GenBank/DDBJ whole genome shotgun (WGS) entry which is preliminary data.</text>
</comment>